<evidence type="ECO:0000256" key="1">
    <source>
        <dbReference type="ARBA" id="ARBA00022630"/>
    </source>
</evidence>
<organism evidence="6 7">
    <name type="scientific">candidate division MSBL1 archaeon SCGC-AAA259I07</name>
    <dbReference type="NCBI Taxonomy" id="1698266"/>
    <lineage>
        <taxon>Archaea</taxon>
        <taxon>Methanobacteriati</taxon>
        <taxon>Methanobacteriota</taxon>
        <taxon>candidate division MSBL1</taxon>
    </lineage>
</organism>
<protein>
    <recommendedName>
        <fullName evidence="5">Luciferase-like domain-containing protein</fullName>
    </recommendedName>
</protein>
<evidence type="ECO:0000259" key="5">
    <source>
        <dbReference type="Pfam" id="PF00296"/>
    </source>
</evidence>
<dbReference type="InterPro" id="IPR011251">
    <property type="entry name" value="Luciferase-like_dom"/>
</dbReference>
<dbReference type="PANTHER" id="PTHR42847">
    <property type="entry name" value="ALKANESULFONATE MONOOXYGENASE"/>
    <property type="match status" value="1"/>
</dbReference>
<keyword evidence="7" id="KW-1185">Reference proteome</keyword>
<keyword evidence="3" id="KW-0560">Oxidoreductase</keyword>
<keyword evidence="4" id="KW-0503">Monooxygenase</keyword>
<keyword evidence="2" id="KW-0288">FMN</keyword>
<evidence type="ECO:0000256" key="4">
    <source>
        <dbReference type="ARBA" id="ARBA00023033"/>
    </source>
</evidence>
<feature type="domain" description="Luciferase-like" evidence="5">
    <location>
        <begin position="1"/>
        <end position="226"/>
    </location>
</feature>
<dbReference type="InterPro" id="IPR036661">
    <property type="entry name" value="Luciferase-like_sf"/>
</dbReference>
<dbReference type="SUPFAM" id="SSF51679">
    <property type="entry name" value="Bacterial luciferase-like"/>
    <property type="match status" value="1"/>
</dbReference>
<name>A0A133UK64_9EURY</name>
<dbReference type="GO" id="GO:0046306">
    <property type="term" value="P:alkanesulfonate catabolic process"/>
    <property type="evidence" value="ECO:0007669"/>
    <property type="project" value="TreeGrafter"/>
</dbReference>
<comment type="caution">
    <text evidence="6">The sequence shown here is derived from an EMBL/GenBank/DDBJ whole genome shotgun (WGS) entry which is preliminary data.</text>
</comment>
<dbReference type="GO" id="GO:0008726">
    <property type="term" value="F:alkanesulfonate monooxygenase activity"/>
    <property type="evidence" value="ECO:0007669"/>
    <property type="project" value="TreeGrafter"/>
</dbReference>
<proteinExistence type="predicted"/>
<evidence type="ECO:0000313" key="6">
    <source>
        <dbReference type="EMBL" id="KXA94564.1"/>
    </source>
</evidence>
<dbReference type="PANTHER" id="PTHR42847:SF4">
    <property type="entry name" value="ALKANESULFONATE MONOOXYGENASE-RELATED"/>
    <property type="match status" value="1"/>
</dbReference>
<gene>
    <name evidence="6" type="ORF">AKJ36_02650</name>
</gene>
<dbReference type="Gene3D" id="3.20.20.30">
    <property type="entry name" value="Luciferase-like domain"/>
    <property type="match status" value="1"/>
</dbReference>
<sequence length="291" mass="33440">MEIGLFLPIMLEKSLPNLDRIDWERERQTVLESEEYGFESVGVSDHLQMGEGMNLEHFSVLSSLAEASERIKLVSLVVCVPFRNPALVAKSAATIDVISEGRFQLGIGAGWYRPEFEAYGYGFEDAEVRVDRLAEAARLIRKVWGEGEVDFDGEFYHLNGCMCQPKPADPYLIIGGNTKRIQRLAERHADEWNFYGGYSEMLERAPESEDVRVSWFGPAVVSRDEEYMKKITNEAYPDRPSRYIKGTPEEFLEKLEKMEDRGVDRVLFRLLDYPQKDSLHILRDEVIPEIC</sequence>
<dbReference type="AlphaFoldDB" id="A0A133UK64"/>
<reference evidence="6 7" key="1">
    <citation type="journal article" date="2016" name="Sci. Rep.">
        <title>Metabolic traits of an uncultured archaeal lineage -MSBL1- from brine pools of the Red Sea.</title>
        <authorList>
            <person name="Mwirichia R."/>
            <person name="Alam I."/>
            <person name="Rashid M."/>
            <person name="Vinu M."/>
            <person name="Ba-Alawi W."/>
            <person name="Anthony Kamau A."/>
            <person name="Kamanda Ngugi D."/>
            <person name="Goker M."/>
            <person name="Klenk H.P."/>
            <person name="Bajic V."/>
            <person name="Stingl U."/>
        </authorList>
    </citation>
    <scope>NUCLEOTIDE SEQUENCE [LARGE SCALE GENOMIC DNA]</scope>
    <source>
        <strain evidence="6">SCGC-AAA259I07</strain>
    </source>
</reference>
<evidence type="ECO:0000256" key="2">
    <source>
        <dbReference type="ARBA" id="ARBA00022643"/>
    </source>
</evidence>
<accession>A0A133UK64</accession>
<keyword evidence="1" id="KW-0285">Flavoprotein</keyword>
<dbReference type="Proteomes" id="UP000070155">
    <property type="component" value="Unassembled WGS sequence"/>
</dbReference>
<evidence type="ECO:0000256" key="3">
    <source>
        <dbReference type="ARBA" id="ARBA00023002"/>
    </source>
</evidence>
<dbReference type="EMBL" id="LHXQ01000040">
    <property type="protein sequence ID" value="KXA94564.1"/>
    <property type="molecule type" value="Genomic_DNA"/>
</dbReference>
<evidence type="ECO:0000313" key="7">
    <source>
        <dbReference type="Proteomes" id="UP000070155"/>
    </source>
</evidence>
<dbReference type="InterPro" id="IPR050172">
    <property type="entry name" value="SsuD_RutA_monooxygenase"/>
</dbReference>
<dbReference type="Pfam" id="PF00296">
    <property type="entry name" value="Bac_luciferase"/>
    <property type="match status" value="1"/>
</dbReference>